<accession>A0ABV9Z9X3</accession>
<keyword evidence="2" id="KW-1133">Transmembrane helix</keyword>
<dbReference type="Proteomes" id="UP001596175">
    <property type="component" value="Unassembled WGS sequence"/>
</dbReference>
<comment type="caution">
    <text evidence="4">The sequence shown here is derived from an EMBL/GenBank/DDBJ whole genome shotgun (WGS) entry which is preliminary data.</text>
</comment>
<feature type="compositionally biased region" description="Low complexity" evidence="1">
    <location>
        <begin position="95"/>
        <end position="113"/>
    </location>
</feature>
<dbReference type="EMBL" id="JBHSKG010000003">
    <property type="protein sequence ID" value="MFC5138169.1"/>
    <property type="molecule type" value="Genomic_DNA"/>
</dbReference>
<feature type="chain" id="PRO_5046124529" evidence="3">
    <location>
        <begin position="32"/>
        <end position="239"/>
    </location>
</feature>
<name>A0ABV9Z9X3_9PSEU</name>
<sequence length="239" mass="23629">MLVRPDRLLPSVIVGALLIGALALGAGTASADPIDIGDLLPTQCIDPDTQQPKTLVTGLARNALTGVCEVAAGVRDAAVDPPSTTVVEPDPAPPSTATTTATTASLPSSVTSQPVAPAPAAPISVARPPVAVVPPAALVAPAAAAPGGLAATVPLLNFGTPNPALLLAPPGSPLRTLAGENTGSPVTTTSDVQAIAFDNMPGGMGTPAVVGVLILSTLGAFALRHRMLRRARTPVSSER</sequence>
<protein>
    <submittedName>
        <fullName evidence="4">Uncharacterized protein</fullName>
    </submittedName>
</protein>
<keyword evidence="2" id="KW-0812">Transmembrane</keyword>
<evidence type="ECO:0000256" key="2">
    <source>
        <dbReference type="SAM" id="Phobius"/>
    </source>
</evidence>
<proteinExistence type="predicted"/>
<keyword evidence="3" id="KW-0732">Signal</keyword>
<evidence type="ECO:0000313" key="4">
    <source>
        <dbReference type="EMBL" id="MFC5138169.1"/>
    </source>
</evidence>
<dbReference type="RefSeq" id="WP_378020393.1">
    <property type="nucleotide sequence ID" value="NZ_JBHSKG010000003.1"/>
</dbReference>
<reference evidence="5" key="1">
    <citation type="journal article" date="2019" name="Int. J. Syst. Evol. Microbiol.">
        <title>The Global Catalogue of Microorganisms (GCM) 10K type strain sequencing project: providing services to taxonomists for standard genome sequencing and annotation.</title>
        <authorList>
            <consortium name="The Broad Institute Genomics Platform"/>
            <consortium name="The Broad Institute Genome Sequencing Center for Infectious Disease"/>
            <person name="Wu L."/>
            <person name="Ma J."/>
        </authorList>
    </citation>
    <scope>NUCLEOTIDE SEQUENCE [LARGE SCALE GENOMIC DNA]</scope>
    <source>
        <strain evidence="5">XZYJ18</strain>
    </source>
</reference>
<feature type="transmembrane region" description="Helical" evidence="2">
    <location>
        <begin position="204"/>
        <end position="223"/>
    </location>
</feature>
<keyword evidence="5" id="KW-1185">Reference proteome</keyword>
<keyword evidence="2" id="KW-0472">Membrane</keyword>
<organism evidence="4 5">
    <name type="scientific">Actinomycetospora rhizophila</name>
    <dbReference type="NCBI Taxonomy" id="1416876"/>
    <lineage>
        <taxon>Bacteria</taxon>
        <taxon>Bacillati</taxon>
        <taxon>Actinomycetota</taxon>
        <taxon>Actinomycetes</taxon>
        <taxon>Pseudonocardiales</taxon>
        <taxon>Pseudonocardiaceae</taxon>
        <taxon>Actinomycetospora</taxon>
    </lineage>
</organism>
<feature type="region of interest" description="Disordered" evidence="1">
    <location>
        <begin position="80"/>
        <end position="113"/>
    </location>
</feature>
<evidence type="ECO:0000313" key="5">
    <source>
        <dbReference type="Proteomes" id="UP001596175"/>
    </source>
</evidence>
<feature type="signal peptide" evidence="3">
    <location>
        <begin position="1"/>
        <end position="31"/>
    </location>
</feature>
<evidence type="ECO:0000256" key="1">
    <source>
        <dbReference type="SAM" id="MobiDB-lite"/>
    </source>
</evidence>
<evidence type="ECO:0000256" key="3">
    <source>
        <dbReference type="SAM" id="SignalP"/>
    </source>
</evidence>
<gene>
    <name evidence="4" type="ORF">ACFPK1_07995</name>
</gene>